<accession>A0A1A8X0Z6</accession>
<dbReference type="Pfam" id="PF05795">
    <property type="entry name" value="Plasmodium_Vir"/>
    <property type="match status" value="1"/>
</dbReference>
<name>A0A1A8X0Z6_PLAOA</name>
<evidence type="ECO:0000313" key="2">
    <source>
        <dbReference type="EMBL" id="SBS95995.1"/>
    </source>
</evidence>
<evidence type="ECO:0000256" key="1">
    <source>
        <dbReference type="SAM" id="Phobius"/>
    </source>
</evidence>
<evidence type="ECO:0000313" key="4">
    <source>
        <dbReference type="Proteomes" id="UP000078546"/>
    </source>
</evidence>
<dbReference type="AlphaFoldDB" id="A0A1A8X0Z6"/>
<dbReference type="EMBL" id="FLQV01001021">
    <property type="protein sequence ID" value="SBS98921.1"/>
    <property type="molecule type" value="Genomic_DNA"/>
</dbReference>
<dbReference type="InterPro" id="IPR008780">
    <property type="entry name" value="Plasmodium_Vir"/>
</dbReference>
<keyword evidence="1" id="KW-1133">Transmembrane helix</keyword>
<reference evidence="4 5" key="2">
    <citation type="submission" date="2016-05" db="EMBL/GenBank/DDBJ databases">
        <authorList>
            <person name="Naeem Raeece"/>
        </authorList>
    </citation>
    <scope>NUCLEOTIDE SEQUENCE [LARGE SCALE GENOMIC DNA]</scope>
</reference>
<sequence>MKYEFRNRFTELVEEEDSLKNLNLYKYYEKFSSEYTEDDKEYCKHFFTADLLFEGVEALEICAKLHRNFKIISNPEEKLNNPDGCRYLKFWLNDHIISYGITYNSYSDIVDNWTSIENHATSRNMCDNADILNYYDGYSSMYDNYAYHFIQIIYEYLHNAFHFNNDDMLQEINYMRNDIKDGFFINNVELLNQIKDMCTKGSSDSSLCKIYKKCDMEKKVELSQLEDTLLKYTKAKEKRRLEDIEAKKLASLHASGTSESSSSAGTIATSFIFVIMGILCILLILYKFTPFGSWIRPLMRRKKKIWENTEDENDEFLHFSEDTRVPTHNRQYKIAYHSGRIN</sequence>
<dbReference type="Proteomes" id="UP000078546">
    <property type="component" value="Unassembled WGS sequence"/>
</dbReference>
<dbReference type="EMBL" id="FLQU01002223">
    <property type="protein sequence ID" value="SBS95995.1"/>
    <property type="molecule type" value="Genomic_DNA"/>
</dbReference>
<reference evidence="3" key="1">
    <citation type="submission" date="2016-05" db="EMBL/GenBank/DDBJ databases">
        <authorList>
            <person name="Lavstsen T."/>
            <person name="Jespersen J.S."/>
        </authorList>
    </citation>
    <scope>NUCLEOTIDE SEQUENCE [LARGE SCALE GENOMIC DNA]</scope>
</reference>
<proteinExistence type="predicted"/>
<evidence type="ECO:0000313" key="5">
    <source>
        <dbReference type="Proteomes" id="UP000078560"/>
    </source>
</evidence>
<dbReference type="Proteomes" id="UP000078560">
    <property type="component" value="Unassembled WGS sequence"/>
</dbReference>
<protein>
    <submittedName>
        <fullName evidence="3">PIR Superfamily Protein</fullName>
    </submittedName>
</protein>
<evidence type="ECO:0000313" key="3">
    <source>
        <dbReference type="EMBL" id="SBS98921.1"/>
    </source>
</evidence>
<gene>
    <name evidence="3" type="ORF">POVCU1_049620</name>
    <name evidence="2" type="ORF">POVCU2_0100470</name>
</gene>
<keyword evidence="1" id="KW-0812">Transmembrane</keyword>
<keyword evidence="1" id="KW-0472">Membrane</keyword>
<organism evidence="3 4">
    <name type="scientific">Plasmodium ovale curtisi</name>
    <dbReference type="NCBI Taxonomy" id="864141"/>
    <lineage>
        <taxon>Eukaryota</taxon>
        <taxon>Sar</taxon>
        <taxon>Alveolata</taxon>
        <taxon>Apicomplexa</taxon>
        <taxon>Aconoidasida</taxon>
        <taxon>Haemosporida</taxon>
        <taxon>Plasmodiidae</taxon>
        <taxon>Plasmodium</taxon>
        <taxon>Plasmodium (Plasmodium)</taxon>
    </lineage>
</organism>
<feature type="transmembrane region" description="Helical" evidence="1">
    <location>
        <begin position="271"/>
        <end position="295"/>
    </location>
</feature>